<comment type="caution">
    <text evidence="1">The sequence shown here is derived from an EMBL/GenBank/DDBJ whole genome shotgun (WGS) entry which is preliminary data.</text>
</comment>
<dbReference type="AlphaFoldDB" id="A0A842H9A7"/>
<name>A0A842H9A7_9BACT</name>
<evidence type="ECO:0000313" key="2">
    <source>
        <dbReference type="Proteomes" id="UP000546464"/>
    </source>
</evidence>
<keyword evidence="2" id="KW-1185">Reference proteome</keyword>
<dbReference type="EMBL" id="JACHVB010000011">
    <property type="protein sequence ID" value="MBC2592835.1"/>
    <property type="molecule type" value="Genomic_DNA"/>
</dbReference>
<sequence length="116" mass="13350">MVKPGPKLPADRGPRTRKVTIYLTDEEADELERVRKRHGFKSSSALLAFIIEPLAKDYFTGAAFWRLGVKFADMVSKLPKTETRWKQMIPFHKLQMPEIETVNAEQDEATEKDSDK</sequence>
<dbReference type="RefSeq" id="WP_185673848.1">
    <property type="nucleotide sequence ID" value="NZ_JACHVB010000011.1"/>
</dbReference>
<dbReference type="Proteomes" id="UP000546464">
    <property type="component" value="Unassembled WGS sequence"/>
</dbReference>
<accession>A0A842H9A7</accession>
<protein>
    <submittedName>
        <fullName evidence="1">Uncharacterized protein</fullName>
    </submittedName>
</protein>
<organism evidence="1 2">
    <name type="scientific">Ruficoccus amylovorans</name>
    <dbReference type="NCBI Taxonomy" id="1804625"/>
    <lineage>
        <taxon>Bacteria</taxon>
        <taxon>Pseudomonadati</taxon>
        <taxon>Verrucomicrobiota</taxon>
        <taxon>Opitutia</taxon>
        <taxon>Puniceicoccales</taxon>
        <taxon>Cerasicoccaceae</taxon>
        <taxon>Ruficoccus</taxon>
    </lineage>
</organism>
<proteinExistence type="predicted"/>
<reference evidence="1 2" key="1">
    <citation type="submission" date="2020-07" db="EMBL/GenBank/DDBJ databases">
        <authorList>
            <person name="Feng X."/>
        </authorList>
    </citation>
    <scope>NUCLEOTIDE SEQUENCE [LARGE SCALE GENOMIC DNA]</scope>
    <source>
        <strain evidence="1 2">JCM31066</strain>
    </source>
</reference>
<gene>
    <name evidence="1" type="ORF">H5P28_01045</name>
</gene>
<evidence type="ECO:0000313" key="1">
    <source>
        <dbReference type="EMBL" id="MBC2592835.1"/>
    </source>
</evidence>